<proteinExistence type="predicted"/>
<feature type="domain" description="VQ" evidence="2">
    <location>
        <begin position="68"/>
        <end position="90"/>
    </location>
</feature>
<reference evidence="3" key="2">
    <citation type="submission" date="2021-12" db="EMBL/GenBank/DDBJ databases">
        <title>Resequencing data analysis of finger millet.</title>
        <authorList>
            <person name="Hatakeyama M."/>
            <person name="Aluri S."/>
            <person name="Balachadran M.T."/>
            <person name="Sivarajan S.R."/>
            <person name="Poveda L."/>
            <person name="Shimizu-Inatsugi R."/>
            <person name="Schlapbach R."/>
            <person name="Sreeman S.M."/>
            <person name="Shimizu K.K."/>
        </authorList>
    </citation>
    <scope>NUCLEOTIDE SEQUENCE</scope>
</reference>
<reference evidence="3" key="1">
    <citation type="journal article" date="2018" name="DNA Res.">
        <title>Multiple hybrid de novo genome assembly of finger millet, an orphan allotetraploid crop.</title>
        <authorList>
            <person name="Hatakeyama M."/>
            <person name="Aluri S."/>
            <person name="Balachadran M.T."/>
            <person name="Sivarajan S.R."/>
            <person name="Patrignani A."/>
            <person name="Gruter S."/>
            <person name="Poveda L."/>
            <person name="Shimizu-Inatsugi R."/>
            <person name="Baeten J."/>
            <person name="Francoijs K.J."/>
            <person name="Nataraja K.N."/>
            <person name="Reddy Y.A.N."/>
            <person name="Phadnis S."/>
            <person name="Ravikumar R.L."/>
            <person name="Schlapbach R."/>
            <person name="Sreeman S.M."/>
            <person name="Shimizu K.K."/>
        </authorList>
    </citation>
    <scope>NUCLEOTIDE SEQUENCE</scope>
</reference>
<evidence type="ECO:0000256" key="1">
    <source>
        <dbReference type="SAM" id="MobiDB-lite"/>
    </source>
</evidence>
<gene>
    <name evidence="3" type="primary">gb11429</name>
    <name evidence="3" type="ORF">PR202_gb11429</name>
</gene>
<dbReference type="AlphaFoldDB" id="A0AAV5EMJ5"/>
<protein>
    <recommendedName>
        <fullName evidence="2">VQ domain-containing protein</fullName>
    </recommendedName>
</protein>
<dbReference type="InterPro" id="IPR008889">
    <property type="entry name" value="VQ"/>
</dbReference>
<evidence type="ECO:0000259" key="2">
    <source>
        <dbReference type="Pfam" id="PF05678"/>
    </source>
</evidence>
<comment type="caution">
    <text evidence="3">The sequence shown here is derived from an EMBL/GenBank/DDBJ whole genome shotgun (WGS) entry which is preliminary data.</text>
</comment>
<evidence type="ECO:0000313" key="3">
    <source>
        <dbReference type="EMBL" id="GJN23751.1"/>
    </source>
</evidence>
<dbReference type="Pfam" id="PF05678">
    <property type="entry name" value="VQ"/>
    <property type="match status" value="1"/>
</dbReference>
<name>A0AAV5EMJ5_ELECO</name>
<accession>A0AAV5EMJ5</accession>
<organism evidence="3 4">
    <name type="scientific">Eleusine coracana subsp. coracana</name>
    <dbReference type="NCBI Taxonomy" id="191504"/>
    <lineage>
        <taxon>Eukaryota</taxon>
        <taxon>Viridiplantae</taxon>
        <taxon>Streptophyta</taxon>
        <taxon>Embryophyta</taxon>
        <taxon>Tracheophyta</taxon>
        <taxon>Spermatophyta</taxon>
        <taxon>Magnoliopsida</taxon>
        <taxon>Liliopsida</taxon>
        <taxon>Poales</taxon>
        <taxon>Poaceae</taxon>
        <taxon>PACMAD clade</taxon>
        <taxon>Chloridoideae</taxon>
        <taxon>Cynodonteae</taxon>
        <taxon>Eleusininae</taxon>
        <taxon>Eleusine</taxon>
    </lineage>
</organism>
<keyword evidence="4" id="KW-1185">Reference proteome</keyword>
<sequence length="155" mass="16280">MTLTPAAAVSQGNGQRGSLRWPWSPRRFQPGVRPPDFGHPAPGWQAADCTGGHSRRRGSVVGPAAALKVYFVEPRDFRDLVQRLTGARTAAGPAPAPPMGAGQRMTLTPAAAVSQGNGQAAGDFDYSPWFSAPMFSPAYAPAGFHGHHHGGNQGR</sequence>
<dbReference type="EMBL" id="BQKI01000076">
    <property type="protein sequence ID" value="GJN23751.1"/>
    <property type="molecule type" value="Genomic_DNA"/>
</dbReference>
<evidence type="ECO:0000313" key="4">
    <source>
        <dbReference type="Proteomes" id="UP001054889"/>
    </source>
</evidence>
<feature type="region of interest" description="Disordered" evidence="1">
    <location>
        <begin position="1"/>
        <end position="58"/>
    </location>
</feature>
<dbReference type="Proteomes" id="UP001054889">
    <property type="component" value="Unassembled WGS sequence"/>
</dbReference>